<evidence type="ECO:0000313" key="1">
    <source>
        <dbReference type="EMBL" id="KAI3796508.1"/>
    </source>
</evidence>
<sequence length="180" mass="19543">MSSWSCYEGEEDLSGIDSGGGGSSTTRQVLPRGVSSPSDEVLAKTLNLEPAGSDRKVFGGEGGEDFDDHLHRFIEFIISIISRVYHFLRCWQDTNDSGYRLRPQIELQSNEGDREFGPEHDLPEIASNGGGDGDMTQQVTLGVSSSNSGEAVIETLNQETVSGVAGASKKSIRRKKKARY</sequence>
<dbReference type="EMBL" id="CM042029">
    <property type="protein sequence ID" value="KAI3796508.1"/>
    <property type="molecule type" value="Genomic_DNA"/>
</dbReference>
<accession>A0ACB9HKP1</accession>
<proteinExistence type="predicted"/>
<organism evidence="1 2">
    <name type="scientific">Smallanthus sonchifolius</name>
    <dbReference type="NCBI Taxonomy" id="185202"/>
    <lineage>
        <taxon>Eukaryota</taxon>
        <taxon>Viridiplantae</taxon>
        <taxon>Streptophyta</taxon>
        <taxon>Embryophyta</taxon>
        <taxon>Tracheophyta</taxon>
        <taxon>Spermatophyta</taxon>
        <taxon>Magnoliopsida</taxon>
        <taxon>eudicotyledons</taxon>
        <taxon>Gunneridae</taxon>
        <taxon>Pentapetalae</taxon>
        <taxon>asterids</taxon>
        <taxon>campanulids</taxon>
        <taxon>Asterales</taxon>
        <taxon>Asteraceae</taxon>
        <taxon>Asteroideae</taxon>
        <taxon>Heliantheae alliance</taxon>
        <taxon>Millerieae</taxon>
        <taxon>Smallanthus</taxon>
    </lineage>
</organism>
<gene>
    <name evidence="1" type="ORF">L1987_39180</name>
</gene>
<protein>
    <submittedName>
        <fullName evidence="1">Uncharacterized protein</fullName>
    </submittedName>
</protein>
<dbReference type="Proteomes" id="UP001056120">
    <property type="component" value="Linkage Group LG12"/>
</dbReference>
<name>A0ACB9HKP1_9ASTR</name>
<reference evidence="2" key="1">
    <citation type="journal article" date="2022" name="Mol. Ecol. Resour.">
        <title>The genomes of chicory, endive, great burdock and yacon provide insights into Asteraceae palaeo-polyploidization history and plant inulin production.</title>
        <authorList>
            <person name="Fan W."/>
            <person name="Wang S."/>
            <person name="Wang H."/>
            <person name="Wang A."/>
            <person name="Jiang F."/>
            <person name="Liu H."/>
            <person name="Zhao H."/>
            <person name="Xu D."/>
            <person name="Zhang Y."/>
        </authorList>
    </citation>
    <scope>NUCLEOTIDE SEQUENCE [LARGE SCALE GENOMIC DNA]</scope>
    <source>
        <strain evidence="2">cv. Yunnan</strain>
    </source>
</reference>
<comment type="caution">
    <text evidence="1">The sequence shown here is derived from an EMBL/GenBank/DDBJ whole genome shotgun (WGS) entry which is preliminary data.</text>
</comment>
<evidence type="ECO:0000313" key="2">
    <source>
        <dbReference type="Proteomes" id="UP001056120"/>
    </source>
</evidence>
<keyword evidence="2" id="KW-1185">Reference proteome</keyword>
<reference evidence="1 2" key="2">
    <citation type="journal article" date="2022" name="Mol. Ecol. Resour.">
        <title>The genomes of chicory, endive, great burdock and yacon provide insights into Asteraceae paleo-polyploidization history and plant inulin production.</title>
        <authorList>
            <person name="Fan W."/>
            <person name="Wang S."/>
            <person name="Wang H."/>
            <person name="Wang A."/>
            <person name="Jiang F."/>
            <person name="Liu H."/>
            <person name="Zhao H."/>
            <person name="Xu D."/>
            <person name="Zhang Y."/>
        </authorList>
    </citation>
    <scope>NUCLEOTIDE SEQUENCE [LARGE SCALE GENOMIC DNA]</scope>
    <source>
        <strain evidence="2">cv. Yunnan</strain>
        <tissue evidence="1">Leaves</tissue>
    </source>
</reference>